<evidence type="ECO:0000256" key="7">
    <source>
        <dbReference type="ARBA" id="ARBA00022630"/>
    </source>
</evidence>
<feature type="domain" description="FAD-binding PCMH-type" evidence="17">
    <location>
        <begin position="16"/>
        <end position="218"/>
    </location>
</feature>
<dbReference type="InterPro" id="IPR036635">
    <property type="entry name" value="MurB_C_sf"/>
</dbReference>
<feature type="active site" description="Proton donor" evidence="16">
    <location>
        <position position="234"/>
    </location>
</feature>
<dbReference type="GO" id="GO:0009252">
    <property type="term" value="P:peptidoglycan biosynthetic process"/>
    <property type="evidence" value="ECO:0007669"/>
    <property type="project" value="UniProtKB-UniRule"/>
</dbReference>
<evidence type="ECO:0000256" key="5">
    <source>
        <dbReference type="ARBA" id="ARBA00022490"/>
    </source>
</evidence>
<accession>A0A1F5VGD9</accession>
<dbReference type="InterPro" id="IPR003170">
    <property type="entry name" value="MurB"/>
</dbReference>
<evidence type="ECO:0000256" key="15">
    <source>
        <dbReference type="ARBA" id="ARBA00048914"/>
    </source>
</evidence>
<evidence type="ECO:0000256" key="10">
    <source>
        <dbReference type="ARBA" id="ARBA00022960"/>
    </source>
</evidence>
<keyword evidence="9 16" id="KW-0521">NADP</keyword>
<dbReference type="Proteomes" id="UP000179251">
    <property type="component" value="Unassembled WGS sequence"/>
</dbReference>
<dbReference type="Gene3D" id="3.90.78.10">
    <property type="entry name" value="UDP-N-acetylenolpyruvoylglucosamine reductase, C-terminal domain"/>
    <property type="match status" value="1"/>
</dbReference>
<dbReference type="Gene3D" id="3.30.43.10">
    <property type="entry name" value="Uridine Diphospho-n-acetylenolpyruvylglucosamine Reductase, domain 2"/>
    <property type="match status" value="1"/>
</dbReference>
<comment type="subcellular location">
    <subcellularLocation>
        <location evidence="3 16">Cytoplasm</location>
    </subcellularLocation>
</comment>
<dbReference type="NCBIfam" id="NF010478">
    <property type="entry name" value="PRK13903.1"/>
    <property type="match status" value="1"/>
</dbReference>
<dbReference type="PANTHER" id="PTHR21071:SF4">
    <property type="entry name" value="UDP-N-ACETYLENOLPYRUVOYLGLUCOSAMINE REDUCTASE"/>
    <property type="match status" value="1"/>
</dbReference>
<dbReference type="InterPro" id="IPR011601">
    <property type="entry name" value="MurB_C"/>
</dbReference>
<evidence type="ECO:0000256" key="6">
    <source>
        <dbReference type="ARBA" id="ARBA00022618"/>
    </source>
</evidence>
<dbReference type="SUPFAM" id="SSF56194">
    <property type="entry name" value="Uridine diphospho-N-Acetylenolpyruvylglucosamine reductase, MurB, C-terminal domain"/>
    <property type="match status" value="1"/>
</dbReference>
<dbReference type="InterPro" id="IPR016169">
    <property type="entry name" value="FAD-bd_PCMH_sub2"/>
</dbReference>
<dbReference type="HAMAP" id="MF_00037">
    <property type="entry name" value="MurB"/>
    <property type="match status" value="1"/>
</dbReference>
<dbReference type="InterPro" id="IPR016167">
    <property type="entry name" value="FAD-bd_PCMH_sub1"/>
</dbReference>
<dbReference type="GO" id="GO:0005829">
    <property type="term" value="C:cytosol"/>
    <property type="evidence" value="ECO:0007669"/>
    <property type="project" value="TreeGrafter"/>
</dbReference>
<evidence type="ECO:0000256" key="1">
    <source>
        <dbReference type="ARBA" id="ARBA00001974"/>
    </source>
</evidence>
<evidence type="ECO:0000256" key="16">
    <source>
        <dbReference type="HAMAP-Rule" id="MF_00037"/>
    </source>
</evidence>
<dbReference type="NCBIfam" id="TIGR00179">
    <property type="entry name" value="murB"/>
    <property type="match status" value="1"/>
</dbReference>
<feature type="active site" evidence="16">
    <location>
        <position position="341"/>
    </location>
</feature>
<dbReference type="STRING" id="1798325.A2834_03570"/>
<gene>
    <name evidence="16" type="primary">murB</name>
    <name evidence="18" type="ORF">A2834_03570</name>
</gene>
<dbReference type="Pfam" id="PF02873">
    <property type="entry name" value="MurB_C"/>
    <property type="match status" value="1"/>
</dbReference>
<keyword evidence="14 16" id="KW-0961">Cell wall biogenesis/degradation</keyword>
<dbReference type="SUPFAM" id="SSF56176">
    <property type="entry name" value="FAD-binding/transporter-associated domain-like"/>
    <property type="match status" value="1"/>
</dbReference>
<evidence type="ECO:0000256" key="13">
    <source>
        <dbReference type="ARBA" id="ARBA00023306"/>
    </source>
</evidence>
<dbReference type="GO" id="GO:0051301">
    <property type="term" value="P:cell division"/>
    <property type="evidence" value="ECO:0007669"/>
    <property type="project" value="UniProtKB-KW"/>
</dbReference>
<evidence type="ECO:0000313" key="18">
    <source>
        <dbReference type="EMBL" id="OGF62517.1"/>
    </source>
</evidence>
<keyword evidence="5 16" id="KW-0963">Cytoplasm</keyword>
<evidence type="ECO:0000256" key="11">
    <source>
        <dbReference type="ARBA" id="ARBA00022984"/>
    </source>
</evidence>
<comment type="catalytic activity">
    <reaction evidence="15 16">
        <text>UDP-N-acetyl-alpha-D-muramate + NADP(+) = UDP-N-acetyl-3-O-(1-carboxyvinyl)-alpha-D-glucosamine + NADPH + H(+)</text>
        <dbReference type="Rhea" id="RHEA:12248"/>
        <dbReference type="ChEBI" id="CHEBI:15378"/>
        <dbReference type="ChEBI" id="CHEBI:57783"/>
        <dbReference type="ChEBI" id="CHEBI:58349"/>
        <dbReference type="ChEBI" id="CHEBI:68483"/>
        <dbReference type="ChEBI" id="CHEBI:70757"/>
        <dbReference type="EC" id="1.3.1.98"/>
    </reaction>
</comment>
<keyword evidence="10 16" id="KW-0133">Cell shape</keyword>
<dbReference type="AlphaFoldDB" id="A0A1F5VGD9"/>
<comment type="function">
    <text evidence="2 16">Cell wall formation.</text>
</comment>
<evidence type="ECO:0000256" key="9">
    <source>
        <dbReference type="ARBA" id="ARBA00022857"/>
    </source>
</evidence>
<name>A0A1F5VGD9_9BACT</name>
<dbReference type="GO" id="GO:0008360">
    <property type="term" value="P:regulation of cell shape"/>
    <property type="evidence" value="ECO:0007669"/>
    <property type="project" value="UniProtKB-KW"/>
</dbReference>
<dbReference type="GO" id="GO:0071555">
    <property type="term" value="P:cell wall organization"/>
    <property type="evidence" value="ECO:0007669"/>
    <property type="project" value="UniProtKB-KW"/>
</dbReference>
<protein>
    <recommendedName>
        <fullName evidence="16">UDP-N-acetylenolpyruvoylglucosamine reductase</fullName>
        <ecNumber evidence="16">1.3.1.98</ecNumber>
    </recommendedName>
    <alternativeName>
        <fullName evidence="16">UDP-N-acetylmuramate dehydrogenase</fullName>
    </alternativeName>
</protein>
<keyword evidence="6 16" id="KW-0132">Cell division</keyword>
<evidence type="ECO:0000256" key="8">
    <source>
        <dbReference type="ARBA" id="ARBA00022827"/>
    </source>
</evidence>
<evidence type="ECO:0000259" key="17">
    <source>
        <dbReference type="PROSITE" id="PS51387"/>
    </source>
</evidence>
<dbReference type="PANTHER" id="PTHR21071">
    <property type="entry name" value="UDP-N-ACETYLENOLPYRUVOYLGLUCOSAMINE REDUCTASE"/>
    <property type="match status" value="1"/>
</dbReference>
<sequence length="347" mass="37127">MKFLENVSLAPYTSFKIGGPASFFCEVRNKEELKEAIAWAVEKSLPVFVLGGGSNILVSDKGFGGLVIRNSINGIDVSGNFVTVGAGEDWDKFVEFAVSRNLAGIESLSGIPGTAGAAPVQNIGAYGKSVAKLIQSVSAFDVKTGKEINFSNKKCEFGYRTSVFKRNPGRYAITGATFTFVPGGSPKLAYHELKNYFDADASPTLQAVREAILKIRSGKGMVFMGEELHSSVGSFFTNPAISETVLENLKLKVAQCKTTKNCCADPWFWPRSDGGVKISAACLIECAGFEKGMRVGNVGISSLHSLALINYGGASAEEVLALSGDIQNKVKEKFSIELEIEPQLVGF</sequence>
<dbReference type="InterPro" id="IPR036318">
    <property type="entry name" value="FAD-bd_PCMH-like_sf"/>
</dbReference>
<evidence type="ECO:0000256" key="2">
    <source>
        <dbReference type="ARBA" id="ARBA00003921"/>
    </source>
</evidence>
<dbReference type="PROSITE" id="PS51387">
    <property type="entry name" value="FAD_PCMH"/>
    <property type="match status" value="1"/>
</dbReference>
<reference evidence="18 19" key="1">
    <citation type="journal article" date="2016" name="Nat. Commun.">
        <title>Thousands of microbial genomes shed light on interconnected biogeochemical processes in an aquifer system.</title>
        <authorList>
            <person name="Anantharaman K."/>
            <person name="Brown C.T."/>
            <person name="Hug L.A."/>
            <person name="Sharon I."/>
            <person name="Castelle C.J."/>
            <person name="Probst A.J."/>
            <person name="Thomas B.C."/>
            <person name="Singh A."/>
            <person name="Wilkins M.J."/>
            <person name="Karaoz U."/>
            <person name="Brodie E.L."/>
            <person name="Williams K.H."/>
            <person name="Hubbard S.S."/>
            <person name="Banfield J.F."/>
        </authorList>
    </citation>
    <scope>NUCLEOTIDE SEQUENCE [LARGE SCALE GENOMIC DNA]</scope>
</reference>
<dbReference type="EMBL" id="MFHD01000017">
    <property type="protein sequence ID" value="OGF62517.1"/>
    <property type="molecule type" value="Genomic_DNA"/>
</dbReference>
<keyword evidence="7 16" id="KW-0285">Flavoprotein</keyword>
<feature type="active site" evidence="16">
    <location>
        <position position="160"/>
    </location>
</feature>
<evidence type="ECO:0000256" key="12">
    <source>
        <dbReference type="ARBA" id="ARBA00023002"/>
    </source>
</evidence>
<keyword evidence="13 16" id="KW-0131">Cell cycle</keyword>
<evidence type="ECO:0000256" key="3">
    <source>
        <dbReference type="ARBA" id="ARBA00004496"/>
    </source>
</evidence>
<comment type="caution">
    <text evidence="18">The sequence shown here is derived from an EMBL/GenBank/DDBJ whole genome shotgun (WGS) entry which is preliminary data.</text>
</comment>
<dbReference type="GO" id="GO:0071949">
    <property type="term" value="F:FAD binding"/>
    <property type="evidence" value="ECO:0007669"/>
    <property type="project" value="InterPro"/>
</dbReference>
<dbReference type="InterPro" id="IPR016166">
    <property type="entry name" value="FAD-bd_PCMH"/>
</dbReference>
<dbReference type="UniPathway" id="UPA00219"/>
<comment type="pathway">
    <text evidence="4 16">Cell wall biogenesis; peptidoglycan biosynthesis.</text>
</comment>
<evidence type="ECO:0000313" key="19">
    <source>
        <dbReference type="Proteomes" id="UP000179251"/>
    </source>
</evidence>
<dbReference type="GO" id="GO:0008762">
    <property type="term" value="F:UDP-N-acetylmuramate dehydrogenase activity"/>
    <property type="evidence" value="ECO:0007669"/>
    <property type="project" value="UniProtKB-UniRule"/>
</dbReference>
<keyword evidence="11 16" id="KW-0573">Peptidoglycan synthesis</keyword>
<proteinExistence type="inferred from homology"/>
<keyword evidence="8 16" id="KW-0274">FAD</keyword>
<organism evidence="18 19">
    <name type="scientific">Candidatus Giovannonibacteria bacterium RIFCSPHIGHO2_01_FULL_45_23</name>
    <dbReference type="NCBI Taxonomy" id="1798325"/>
    <lineage>
        <taxon>Bacteria</taxon>
        <taxon>Candidatus Giovannoniibacteriota</taxon>
    </lineage>
</organism>
<dbReference type="Gene3D" id="3.30.465.10">
    <property type="match status" value="1"/>
</dbReference>
<dbReference type="EC" id="1.3.1.98" evidence="16"/>
<evidence type="ECO:0000256" key="4">
    <source>
        <dbReference type="ARBA" id="ARBA00004752"/>
    </source>
</evidence>
<keyword evidence="12 16" id="KW-0560">Oxidoreductase</keyword>
<evidence type="ECO:0000256" key="14">
    <source>
        <dbReference type="ARBA" id="ARBA00023316"/>
    </source>
</evidence>
<comment type="cofactor">
    <cofactor evidence="1 16">
        <name>FAD</name>
        <dbReference type="ChEBI" id="CHEBI:57692"/>
    </cofactor>
</comment>
<dbReference type="Pfam" id="PF01565">
    <property type="entry name" value="FAD_binding_4"/>
    <property type="match status" value="1"/>
</dbReference>
<comment type="similarity">
    <text evidence="16">Belongs to the MurB family.</text>
</comment>
<dbReference type="InterPro" id="IPR006094">
    <property type="entry name" value="Oxid_FAD_bind_N"/>
</dbReference>